<feature type="non-terminal residue" evidence="4">
    <location>
        <position position="309"/>
    </location>
</feature>
<dbReference type="Pfam" id="PF12796">
    <property type="entry name" value="Ank_2"/>
    <property type="match status" value="1"/>
</dbReference>
<dbReference type="InterPro" id="IPR002110">
    <property type="entry name" value="Ankyrin_rpt"/>
</dbReference>
<reference evidence="4 5" key="1">
    <citation type="submission" date="2018-05" db="EMBL/GenBank/DDBJ databases">
        <title>Draft genome sequence of Scytalidium lignicola DSM 105466, a ubiquitous saprotrophic fungus.</title>
        <authorList>
            <person name="Buettner E."/>
            <person name="Gebauer A.M."/>
            <person name="Hofrichter M."/>
            <person name="Liers C."/>
            <person name="Kellner H."/>
        </authorList>
    </citation>
    <scope>NUCLEOTIDE SEQUENCE [LARGE SCALE GENOMIC DNA]</scope>
    <source>
        <strain evidence="4 5">DSM 105466</strain>
    </source>
</reference>
<dbReference type="PANTHER" id="PTHR24166">
    <property type="entry name" value="ROLLING PEBBLES, ISOFORM B"/>
    <property type="match status" value="1"/>
</dbReference>
<dbReference type="STRING" id="5539.A0A3E2HSB0"/>
<dbReference type="InterPro" id="IPR050889">
    <property type="entry name" value="Dendritic_Spine_Reg/Scaffold"/>
</dbReference>
<feature type="non-terminal residue" evidence="4">
    <location>
        <position position="1"/>
    </location>
</feature>
<dbReference type="Proteomes" id="UP000258309">
    <property type="component" value="Unassembled WGS sequence"/>
</dbReference>
<keyword evidence="5" id="KW-1185">Reference proteome</keyword>
<name>A0A3E2HSB0_SCYLI</name>
<dbReference type="OrthoDB" id="341259at2759"/>
<keyword evidence="2 3" id="KW-0040">ANK repeat</keyword>
<organism evidence="4 5">
    <name type="scientific">Scytalidium lignicola</name>
    <name type="common">Hyphomycete</name>
    <dbReference type="NCBI Taxonomy" id="5539"/>
    <lineage>
        <taxon>Eukaryota</taxon>
        <taxon>Fungi</taxon>
        <taxon>Dikarya</taxon>
        <taxon>Ascomycota</taxon>
        <taxon>Pezizomycotina</taxon>
        <taxon>Leotiomycetes</taxon>
        <taxon>Leotiomycetes incertae sedis</taxon>
        <taxon>Scytalidium</taxon>
    </lineage>
</organism>
<protein>
    <submittedName>
        <fullName evidence="4">Uncharacterized protein</fullName>
    </submittedName>
</protein>
<dbReference type="PROSITE" id="PS50297">
    <property type="entry name" value="ANK_REP_REGION"/>
    <property type="match status" value="1"/>
</dbReference>
<evidence type="ECO:0000313" key="4">
    <source>
        <dbReference type="EMBL" id="RFU36255.1"/>
    </source>
</evidence>
<dbReference type="AlphaFoldDB" id="A0A3E2HSB0"/>
<evidence type="ECO:0000256" key="2">
    <source>
        <dbReference type="ARBA" id="ARBA00023043"/>
    </source>
</evidence>
<comment type="caution">
    <text evidence="4">The sequence shown here is derived from an EMBL/GenBank/DDBJ whole genome shotgun (WGS) entry which is preliminary data.</text>
</comment>
<feature type="repeat" description="ANK" evidence="3">
    <location>
        <begin position="254"/>
        <end position="286"/>
    </location>
</feature>
<proteinExistence type="predicted"/>
<evidence type="ECO:0000256" key="3">
    <source>
        <dbReference type="PROSITE-ProRule" id="PRU00023"/>
    </source>
</evidence>
<evidence type="ECO:0000313" key="5">
    <source>
        <dbReference type="Proteomes" id="UP000258309"/>
    </source>
</evidence>
<evidence type="ECO:0000256" key="1">
    <source>
        <dbReference type="ARBA" id="ARBA00022737"/>
    </source>
</evidence>
<dbReference type="InterPro" id="IPR036770">
    <property type="entry name" value="Ankyrin_rpt-contain_sf"/>
</dbReference>
<dbReference type="SMART" id="SM00248">
    <property type="entry name" value="ANK"/>
    <property type="match status" value="3"/>
</dbReference>
<dbReference type="Gene3D" id="1.25.40.20">
    <property type="entry name" value="Ankyrin repeat-containing domain"/>
    <property type="match status" value="1"/>
</dbReference>
<dbReference type="PANTHER" id="PTHR24166:SF48">
    <property type="entry name" value="PROTEIN VAPYRIN"/>
    <property type="match status" value="1"/>
</dbReference>
<dbReference type="SUPFAM" id="SSF48403">
    <property type="entry name" value="Ankyrin repeat"/>
    <property type="match status" value="2"/>
</dbReference>
<dbReference type="PROSITE" id="PS50088">
    <property type="entry name" value="ANK_REPEAT"/>
    <property type="match status" value="1"/>
</dbReference>
<gene>
    <name evidence="4" type="ORF">B7463_g74</name>
</gene>
<keyword evidence="1" id="KW-0677">Repeat</keyword>
<sequence>MFVSLRENIDPDCFLAATLAFKDFHLWFDDFLDRILPHFDGERHTEDAIDDISSLVRLTWICPIGRVAAAMKLCVLEPSLTSPPAELLRSLLITSRWDSMETITELNSTIQLKGDLSASDNPLLRQVIIMISITYDNIELAESLMRLGPPPHRCLFTMKSSSLCEREDAEFQINHEVLAELIRQNWIIPDTNMVLYAAQSSSVESGIKVYETIRVEMLQYLVDNGADVNWTKSSFQGNYDPRERAIMEHADLLNETTALHYAAKNGNADAVKFLLDHGAISSTRDSAGKTPYRWAVENNHLEVAVLLRR</sequence>
<accession>A0A3E2HSB0</accession>
<dbReference type="EMBL" id="NCSJ02000001">
    <property type="protein sequence ID" value="RFU36255.1"/>
    <property type="molecule type" value="Genomic_DNA"/>
</dbReference>
<dbReference type="OMA" id="WILHERS"/>